<evidence type="ECO:0000313" key="1">
    <source>
        <dbReference type="EMBL" id="SCZ71522.1"/>
    </source>
</evidence>
<dbReference type="EMBL" id="FMWG01000012">
    <property type="protein sequence ID" value="SCZ71522.1"/>
    <property type="molecule type" value="Genomic_DNA"/>
</dbReference>
<dbReference type="Proteomes" id="UP000198767">
    <property type="component" value="Unassembled WGS sequence"/>
</dbReference>
<dbReference type="AlphaFoldDB" id="A0A1G5RBP1"/>
<protein>
    <submittedName>
        <fullName evidence="1">Uncharacterized protein</fullName>
    </submittedName>
</protein>
<sequence>MGGSLSDAVPHNLLGVICWLSVGEGTLTKVVNVPPDIKPESCLSVVATAVYQEDPVAFVKGSQCRDT</sequence>
<dbReference type="RefSeq" id="WP_090220663.1">
    <property type="nucleotide sequence ID" value="NZ_FMWG01000012.1"/>
</dbReference>
<gene>
    <name evidence="1" type="ORF">SAMN04488118_11241</name>
</gene>
<proteinExistence type="predicted"/>
<organism evidence="1 2">
    <name type="scientific">Epibacterium ulvae</name>
    <dbReference type="NCBI Taxonomy" id="1156985"/>
    <lineage>
        <taxon>Bacteria</taxon>
        <taxon>Pseudomonadati</taxon>
        <taxon>Pseudomonadota</taxon>
        <taxon>Alphaproteobacteria</taxon>
        <taxon>Rhodobacterales</taxon>
        <taxon>Roseobacteraceae</taxon>
        <taxon>Epibacterium</taxon>
    </lineage>
</organism>
<name>A0A1G5RBP1_9RHOB</name>
<accession>A0A1G5RBP1</accession>
<evidence type="ECO:0000313" key="2">
    <source>
        <dbReference type="Proteomes" id="UP000198767"/>
    </source>
</evidence>
<reference evidence="1 2" key="1">
    <citation type="submission" date="2016-10" db="EMBL/GenBank/DDBJ databases">
        <authorList>
            <person name="de Groot N.N."/>
        </authorList>
    </citation>
    <scope>NUCLEOTIDE SEQUENCE [LARGE SCALE GENOMIC DNA]</scope>
    <source>
        <strain evidence="1 2">U95</strain>
    </source>
</reference>
<dbReference type="STRING" id="1156985.SAMN04488118_11241"/>
<keyword evidence="2" id="KW-1185">Reference proteome</keyword>